<evidence type="ECO:0000256" key="4">
    <source>
        <dbReference type="ARBA" id="ARBA00022553"/>
    </source>
</evidence>
<evidence type="ECO:0000256" key="11">
    <source>
        <dbReference type="ARBA" id="ARBA00023136"/>
    </source>
</evidence>
<keyword evidence="9" id="KW-0067">ATP-binding</keyword>
<keyword evidence="5" id="KW-0808">Transferase</keyword>
<dbReference type="GO" id="GO:0005005">
    <property type="term" value="F:transmembrane-ephrin receptor activity"/>
    <property type="evidence" value="ECO:0007669"/>
    <property type="project" value="TreeGrafter"/>
</dbReference>
<evidence type="ECO:0000256" key="1">
    <source>
        <dbReference type="ARBA" id="ARBA00004251"/>
    </source>
</evidence>
<dbReference type="InterPro" id="IPR013783">
    <property type="entry name" value="Ig-like_fold"/>
</dbReference>
<evidence type="ECO:0000256" key="9">
    <source>
        <dbReference type="ARBA" id="ARBA00022840"/>
    </source>
</evidence>
<dbReference type="Ensembl" id="ENSMMOT00000013924.1">
    <property type="protein sequence ID" value="ENSMMOP00000013701.1"/>
    <property type="gene ID" value="ENSMMOG00000010500.1"/>
</dbReference>
<evidence type="ECO:0000313" key="15">
    <source>
        <dbReference type="Ensembl" id="ENSMMOP00000013701.1"/>
    </source>
</evidence>
<evidence type="ECO:0000259" key="14">
    <source>
        <dbReference type="PROSITE" id="PS50853"/>
    </source>
</evidence>
<comment type="subcellular location">
    <subcellularLocation>
        <location evidence="1">Cell membrane</location>
        <topology evidence="1">Single-pass type I membrane protein</topology>
    </subcellularLocation>
</comment>
<keyword evidence="7" id="KW-0547">Nucleotide-binding</keyword>
<evidence type="ECO:0000256" key="12">
    <source>
        <dbReference type="ARBA" id="ARBA00023170"/>
    </source>
</evidence>
<dbReference type="SUPFAM" id="SSF49265">
    <property type="entry name" value="Fibronectin type III"/>
    <property type="match status" value="1"/>
</dbReference>
<sequence>MIAAETNEGFPSGLKERKENIHSLSLAWQQPDRPNGVILEYEVKFYEKDQRERSYRIMRTFSRSVDVTGLNALTVYVFHVRARTAAGYGEFSAPFEFSTNSGILKNNTKLVAEPHLLDVCVLNVRHFFCVIRRSKYSKAKQDSEEEKHLNPGAAHIQCCKNKNPPSHVLHTHSAIYITHAAVAQLTFLIPPSPPSFGRGQNLRGPIHLRGPRSSHPRVRQGDRC</sequence>
<reference evidence="15" key="2">
    <citation type="submission" date="2025-09" db="UniProtKB">
        <authorList>
            <consortium name="Ensembl"/>
        </authorList>
    </citation>
    <scope>IDENTIFICATION</scope>
</reference>
<dbReference type="InterPro" id="IPR036116">
    <property type="entry name" value="FN3_sf"/>
</dbReference>
<evidence type="ECO:0000256" key="5">
    <source>
        <dbReference type="ARBA" id="ARBA00022679"/>
    </source>
</evidence>
<keyword evidence="16" id="KW-1185">Reference proteome</keyword>
<feature type="region of interest" description="Disordered" evidence="13">
    <location>
        <begin position="198"/>
        <end position="224"/>
    </location>
</feature>
<dbReference type="STRING" id="94237.ENSMMOP00000013701"/>
<evidence type="ECO:0000256" key="13">
    <source>
        <dbReference type="SAM" id="MobiDB-lite"/>
    </source>
</evidence>
<feature type="compositionally biased region" description="Basic residues" evidence="13">
    <location>
        <begin position="209"/>
        <end position="218"/>
    </location>
</feature>
<evidence type="ECO:0000256" key="10">
    <source>
        <dbReference type="ARBA" id="ARBA00022989"/>
    </source>
</evidence>
<evidence type="ECO:0000256" key="2">
    <source>
        <dbReference type="ARBA" id="ARBA00011902"/>
    </source>
</evidence>
<keyword evidence="3" id="KW-1003">Cell membrane</keyword>
<accession>A0A3Q3WA90</accession>
<reference evidence="15" key="1">
    <citation type="submission" date="2025-08" db="UniProtKB">
        <authorList>
            <consortium name="Ensembl"/>
        </authorList>
    </citation>
    <scope>IDENTIFICATION</scope>
</reference>
<organism evidence="15 16">
    <name type="scientific">Mola mola</name>
    <name type="common">Ocean sunfish</name>
    <name type="synonym">Tetraodon mola</name>
    <dbReference type="NCBI Taxonomy" id="94237"/>
    <lineage>
        <taxon>Eukaryota</taxon>
        <taxon>Metazoa</taxon>
        <taxon>Chordata</taxon>
        <taxon>Craniata</taxon>
        <taxon>Vertebrata</taxon>
        <taxon>Euteleostomi</taxon>
        <taxon>Actinopterygii</taxon>
        <taxon>Neopterygii</taxon>
        <taxon>Teleostei</taxon>
        <taxon>Neoteleostei</taxon>
        <taxon>Acanthomorphata</taxon>
        <taxon>Eupercaria</taxon>
        <taxon>Tetraodontiformes</taxon>
        <taxon>Molidae</taxon>
        <taxon>Mola</taxon>
    </lineage>
</organism>
<dbReference type="EC" id="2.7.10.1" evidence="2"/>
<dbReference type="PANTHER" id="PTHR46877">
    <property type="entry name" value="EPH RECEPTOR A5"/>
    <property type="match status" value="1"/>
</dbReference>
<evidence type="ECO:0000256" key="7">
    <source>
        <dbReference type="ARBA" id="ARBA00022741"/>
    </source>
</evidence>
<evidence type="ECO:0000256" key="3">
    <source>
        <dbReference type="ARBA" id="ARBA00022475"/>
    </source>
</evidence>
<keyword evidence="8" id="KW-0418">Kinase</keyword>
<dbReference type="Gene3D" id="2.60.40.10">
    <property type="entry name" value="Immunoglobulins"/>
    <property type="match status" value="1"/>
</dbReference>
<evidence type="ECO:0000256" key="6">
    <source>
        <dbReference type="ARBA" id="ARBA00022692"/>
    </source>
</evidence>
<name>A0A3Q3WA90_MOLML</name>
<dbReference type="Proteomes" id="UP000261620">
    <property type="component" value="Unplaced"/>
</dbReference>
<evidence type="ECO:0000313" key="16">
    <source>
        <dbReference type="Proteomes" id="UP000261620"/>
    </source>
</evidence>
<dbReference type="SMART" id="SM00060">
    <property type="entry name" value="FN3"/>
    <property type="match status" value="1"/>
</dbReference>
<proteinExistence type="predicted"/>
<dbReference type="PANTHER" id="PTHR46877:SF18">
    <property type="entry name" value="EPHRIN TYPE-A RECEPTOR 4"/>
    <property type="match status" value="1"/>
</dbReference>
<dbReference type="Pfam" id="PF00041">
    <property type="entry name" value="fn3"/>
    <property type="match status" value="1"/>
</dbReference>
<keyword evidence="10" id="KW-1133">Transmembrane helix</keyword>
<keyword evidence="6" id="KW-0812">Transmembrane</keyword>
<dbReference type="GO" id="GO:0005524">
    <property type="term" value="F:ATP binding"/>
    <property type="evidence" value="ECO:0007669"/>
    <property type="project" value="UniProtKB-KW"/>
</dbReference>
<protein>
    <recommendedName>
        <fullName evidence="2">receptor protein-tyrosine kinase</fullName>
        <ecNumber evidence="2">2.7.10.1</ecNumber>
    </recommendedName>
</protein>
<evidence type="ECO:0000256" key="8">
    <source>
        <dbReference type="ARBA" id="ARBA00022777"/>
    </source>
</evidence>
<keyword evidence="11" id="KW-0472">Membrane</keyword>
<dbReference type="InterPro" id="IPR003961">
    <property type="entry name" value="FN3_dom"/>
</dbReference>
<dbReference type="GO" id="GO:0005886">
    <property type="term" value="C:plasma membrane"/>
    <property type="evidence" value="ECO:0007669"/>
    <property type="project" value="UniProtKB-SubCell"/>
</dbReference>
<dbReference type="GO" id="GO:0007411">
    <property type="term" value="P:axon guidance"/>
    <property type="evidence" value="ECO:0007669"/>
    <property type="project" value="TreeGrafter"/>
</dbReference>
<keyword evidence="4" id="KW-0597">Phosphoprotein</keyword>
<dbReference type="AlphaFoldDB" id="A0A3Q3WA90"/>
<dbReference type="PRINTS" id="PR00014">
    <property type="entry name" value="FNTYPEIII"/>
</dbReference>
<dbReference type="PROSITE" id="PS50853">
    <property type="entry name" value="FN3"/>
    <property type="match status" value="1"/>
</dbReference>
<feature type="domain" description="Fibronectin type-III" evidence="14">
    <location>
        <begin position="10"/>
        <end position="102"/>
    </location>
</feature>
<dbReference type="InterPro" id="IPR050449">
    <property type="entry name" value="Ephrin_rcpt_TKs"/>
</dbReference>
<dbReference type="GO" id="GO:0030425">
    <property type="term" value="C:dendrite"/>
    <property type="evidence" value="ECO:0007669"/>
    <property type="project" value="TreeGrafter"/>
</dbReference>
<keyword evidence="12" id="KW-0675">Receptor</keyword>
<dbReference type="CDD" id="cd00063">
    <property type="entry name" value="FN3"/>
    <property type="match status" value="1"/>
</dbReference>